<proteinExistence type="predicted"/>
<evidence type="ECO:0000313" key="2">
    <source>
        <dbReference type="EMBL" id="GAA94830.1"/>
    </source>
</evidence>
<dbReference type="InParanoid" id="G7DW24"/>
<reference evidence="2 3" key="1">
    <citation type="journal article" date="2011" name="J. Gen. Appl. Microbiol.">
        <title>Draft genome sequencing of the enigmatic basidiomycete Mixia osmundae.</title>
        <authorList>
            <person name="Nishida H."/>
            <person name="Nagatsuka Y."/>
            <person name="Sugiyama J."/>
        </authorList>
    </citation>
    <scope>NUCLEOTIDE SEQUENCE [LARGE SCALE GENOMIC DNA]</scope>
    <source>
        <strain evidence="3">CBS 9802 / IAM 14324 / JCM 22182 / KY 12970</strain>
    </source>
</reference>
<accession>G7DW24</accession>
<dbReference type="Proteomes" id="UP000009131">
    <property type="component" value="Unassembled WGS sequence"/>
</dbReference>
<feature type="region of interest" description="Disordered" evidence="1">
    <location>
        <begin position="423"/>
        <end position="447"/>
    </location>
</feature>
<comment type="caution">
    <text evidence="2">The sequence shown here is derived from an EMBL/GenBank/DDBJ whole genome shotgun (WGS) entry which is preliminary data.</text>
</comment>
<dbReference type="STRING" id="764103.G7DW24"/>
<reference evidence="2 3" key="2">
    <citation type="journal article" date="2012" name="Open Biol.">
        <title>Characteristics of nucleosomes and linker DNA regions on the genome of the basidiomycete Mixia osmundae revealed by mono- and dinucleosome mapping.</title>
        <authorList>
            <person name="Nishida H."/>
            <person name="Kondo S."/>
            <person name="Matsumoto T."/>
            <person name="Suzuki Y."/>
            <person name="Yoshikawa H."/>
            <person name="Taylor T.D."/>
            <person name="Sugiyama J."/>
        </authorList>
    </citation>
    <scope>NUCLEOTIDE SEQUENCE [LARGE SCALE GENOMIC DNA]</scope>
    <source>
        <strain evidence="3">CBS 9802 / IAM 14324 / JCM 22182 / KY 12970</strain>
    </source>
</reference>
<sequence>MEHSKERSEDSILTFITARVAAEPIAPTIAALVNADDVIEQDPPPRNDYATYAEEVIHIASDVNLVPLRQNFAKRCLATLNPRPLWKKIARPLSSGTLVRRASLKSPKLLRARRLATEQSGDSPVTEQNRDSAHVEQPATDAASVNIDTQSVVKDTILTPSLSSASHATFASAAVLDERYLLLGSTLGLSFIALDSPIPCKPVAILRHIRVSRIVILPRASILLLAVGRPTDVRVRVYNLAEIRARIEHKLSPHLRRYTAQLLNPDRSQPRSKPVAVPVQDVQALPPVAGPVRDRQPSIAQQVHEREVARMAASALVTADDTHSLIAWANDLCRTAFGESDDPGNQRSVQRASWRNSWRRSWLGGLPLHLDPPRIATPPARRTARESTRASDVLDHEALLSMLNATPTTSIPAATVTDRARRPLPAVPDTAIAPTPSALESKTQEQRPSFELPLVDDTLSKVLFGSQSHRGLSFGREPPFVVLQDCYKVCDIVAHEDESRCFILTLGGQLGRILHTFEGTPRNPLALRRGFALPEKPITIKLLSHAVGCLEIALLYPHAVFLLDPLTMRARRLGISQQNAVVPFQNLVPVPRMPSLPSSQLSRSYAIPPTMHVQMS</sequence>
<organism evidence="2 3">
    <name type="scientific">Mixia osmundae (strain CBS 9802 / IAM 14324 / JCM 22182 / KY 12970)</name>
    <dbReference type="NCBI Taxonomy" id="764103"/>
    <lineage>
        <taxon>Eukaryota</taxon>
        <taxon>Fungi</taxon>
        <taxon>Dikarya</taxon>
        <taxon>Basidiomycota</taxon>
        <taxon>Pucciniomycotina</taxon>
        <taxon>Mixiomycetes</taxon>
        <taxon>Mixiales</taxon>
        <taxon>Mixiaceae</taxon>
        <taxon>Mixia</taxon>
    </lineage>
</organism>
<evidence type="ECO:0008006" key="4">
    <source>
        <dbReference type="Google" id="ProtNLM"/>
    </source>
</evidence>
<feature type="compositionally biased region" description="Polar residues" evidence="1">
    <location>
        <begin position="117"/>
        <end position="127"/>
    </location>
</feature>
<dbReference type="HOGENOM" id="CLU_443495_0_0_1"/>
<keyword evidence="3" id="KW-1185">Reference proteome</keyword>
<dbReference type="OrthoDB" id="6415790at2759"/>
<feature type="region of interest" description="Disordered" evidence="1">
    <location>
        <begin position="115"/>
        <end position="140"/>
    </location>
</feature>
<evidence type="ECO:0000313" key="3">
    <source>
        <dbReference type="Proteomes" id="UP000009131"/>
    </source>
</evidence>
<gene>
    <name evidence="2" type="primary">Mo01484</name>
    <name evidence="2" type="ORF">E5Q_01484</name>
</gene>
<dbReference type="eggNOG" id="ENOG502S22M">
    <property type="taxonomic scope" value="Eukaryota"/>
</dbReference>
<dbReference type="EMBL" id="BABT02000047">
    <property type="protein sequence ID" value="GAA94830.1"/>
    <property type="molecule type" value="Genomic_DNA"/>
</dbReference>
<protein>
    <recommendedName>
        <fullName evidence="4">CNH domain-containing protein</fullName>
    </recommendedName>
</protein>
<dbReference type="AlphaFoldDB" id="G7DW24"/>
<name>G7DW24_MIXOS</name>
<evidence type="ECO:0000256" key="1">
    <source>
        <dbReference type="SAM" id="MobiDB-lite"/>
    </source>
</evidence>